<dbReference type="EMBL" id="ML208455">
    <property type="protein sequence ID" value="TFK64926.1"/>
    <property type="molecule type" value="Genomic_DNA"/>
</dbReference>
<evidence type="ECO:0000313" key="1">
    <source>
        <dbReference type="EMBL" id="TFK64926.1"/>
    </source>
</evidence>
<gene>
    <name evidence="1" type="ORF">BDN72DRAFT_861011</name>
</gene>
<dbReference type="Proteomes" id="UP000308600">
    <property type="component" value="Unassembled WGS sequence"/>
</dbReference>
<reference evidence="1 2" key="1">
    <citation type="journal article" date="2019" name="Nat. Ecol. Evol.">
        <title>Megaphylogeny resolves global patterns of mushroom evolution.</title>
        <authorList>
            <person name="Varga T."/>
            <person name="Krizsan K."/>
            <person name="Foldi C."/>
            <person name="Dima B."/>
            <person name="Sanchez-Garcia M."/>
            <person name="Sanchez-Ramirez S."/>
            <person name="Szollosi G.J."/>
            <person name="Szarkandi J.G."/>
            <person name="Papp V."/>
            <person name="Albert L."/>
            <person name="Andreopoulos W."/>
            <person name="Angelini C."/>
            <person name="Antonin V."/>
            <person name="Barry K.W."/>
            <person name="Bougher N.L."/>
            <person name="Buchanan P."/>
            <person name="Buyck B."/>
            <person name="Bense V."/>
            <person name="Catcheside P."/>
            <person name="Chovatia M."/>
            <person name="Cooper J."/>
            <person name="Damon W."/>
            <person name="Desjardin D."/>
            <person name="Finy P."/>
            <person name="Geml J."/>
            <person name="Haridas S."/>
            <person name="Hughes K."/>
            <person name="Justo A."/>
            <person name="Karasinski D."/>
            <person name="Kautmanova I."/>
            <person name="Kiss B."/>
            <person name="Kocsube S."/>
            <person name="Kotiranta H."/>
            <person name="LaButti K.M."/>
            <person name="Lechner B.E."/>
            <person name="Liimatainen K."/>
            <person name="Lipzen A."/>
            <person name="Lukacs Z."/>
            <person name="Mihaltcheva S."/>
            <person name="Morgado L.N."/>
            <person name="Niskanen T."/>
            <person name="Noordeloos M.E."/>
            <person name="Ohm R.A."/>
            <person name="Ortiz-Santana B."/>
            <person name="Ovrebo C."/>
            <person name="Racz N."/>
            <person name="Riley R."/>
            <person name="Savchenko A."/>
            <person name="Shiryaev A."/>
            <person name="Soop K."/>
            <person name="Spirin V."/>
            <person name="Szebenyi C."/>
            <person name="Tomsovsky M."/>
            <person name="Tulloss R.E."/>
            <person name="Uehling J."/>
            <person name="Grigoriev I.V."/>
            <person name="Vagvolgyi C."/>
            <person name="Papp T."/>
            <person name="Martin F.M."/>
            <person name="Miettinen O."/>
            <person name="Hibbett D.S."/>
            <person name="Nagy L.G."/>
        </authorList>
    </citation>
    <scope>NUCLEOTIDE SEQUENCE [LARGE SCALE GENOMIC DNA]</scope>
    <source>
        <strain evidence="1 2">NL-1719</strain>
    </source>
</reference>
<proteinExistence type="predicted"/>
<keyword evidence="2" id="KW-1185">Reference proteome</keyword>
<organism evidence="1 2">
    <name type="scientific">Pluteus cervinus</name>
    <dbReference type="NCBI Taxonomy" id="181527"/>
    <lineage>
        <taxon>Eukaryota</taxon>
        <taxon>Fungi</taxon>
        <taxon>Dikarya</taxon>
        <taxon>Basidiomycota</taxon>
        <taxon>Agaricomycotina</taxon>
        <taxon>Agaricomycetes</taxon>
        <taxon>Agaricomycetidae</taxon>
        <taxon>Agaricales</taxon>
        <taxon>Pluteineae</taxon>
        <taxon>Pluteaceae</taxon>
        <taxon>Pluteus</taxon>
    </lineage>
</organism>
<accession>A0ACD3AGW7</accession>
<sequence>MYEELTKPASGETKMEKDQLQCFADRKRINKTFPMQDVVRLYLEILNFTARRVNLILAAIQPYHGTRWVLQGRGFPFETPPPSTAVLFSNQTARPSFYEKRLRLPSLESLVNGCPCDDQSESQSRNTVSGFPSLKKPRFWVEIPPPPYKLNPLPRNESDSAYHPASSESSCADDEDLPVVQALVLPDANPNPLPDKAFKFMDSYVCECESVQSVDRKDCKVLRKLGLHFADPVRQVICYEHAVLVIDIDRHIQNAHGNSTPSCSRPERLRMIEHVQRSFDIHFPQSVQSLSRPATLDVPLSVDPKKRTILCRYRCPVRGCDKFAAATAGESMQAWHEINKHINRDHNHSIKSYRIEEPRWTQKLRLRSKPSTFAYFILPKDYCPDSLAVLQPSAQPKHISVPRNLPFGAPAVFPIGSNKFAGIHIGLSLMQILSLMNTHQEFGRPFQRDPGLIGRFLRQRMGSMAMYSAESWPGGDTADNQDDDEDEDEDALIAQILARQKIGYEDTGPAEMCQEDADRPNSIIKFLDDDREWISPAYDEGATTPYSRNCFIWASSQKCAIEEPSSTSFAPAADGYTWKMMRGVKTSRVINLRSLASMCAHAISDFESLVLRRTWSSLELRLAIRRATEKKLGAPMAPISMRQFQHAVFRTYLPGLFFDEVDERHNDLPDLDEHADACHFPYLEPLLNRRSCAQLLFVCQGWQAMLEIGSHCPEWQSIGAKFFCVETEAYRLPALQAAYRIIDGAKMPHAARSDSKENVSQILANSAVREVLLIPVIGQVLFGGNSIRIDSAVPLFGLYSETVARAIQLVTAASASETLPMKITLSYDHFEKILEGVRQFKQSNCTKWDQLSQEVYRRHKIPQIEVMGEDALKSINLFRRHLSSDMGSIAYSLVRPSGAFPVLP</sequence>
<name>A0ACD3AGW7_9AGAR</name>
<protein>
    <submittedName>
        <fullName evidence="1">Uncharacterized protein</fullName>
    </submittedName>
</protein>
<evidence type="ECO:0000313" key="2">
    <source>
        <dbReference type="Proteomes" id="UP000308600"/>
    </source>
</evidence>